<dbReference type="SUPFAM" id="SSF51445">
    <property type="entry name" value="(Trans)glycosidases"/>
    <property type="match status" value="1"/>
</dbReference>
<organism evidence="5 6">
    <name type="scientific">Candidatus Nephthysia bennettiae</name>
    <dbReference type="NCBI Taxonomy" id="3127016"/>
    <lineage>
        <taxon>Bacteria</taxon>
        <taxon>Bacillati</taxon>
        <taxon>Candidatus Dormiibacterota</taxon>
        <taxon>Candidatus Dormibacteria</taxon>
        <taxon>Candidatus Dormibacterales</taxon>
        <taxon>Candidatus Dormibacteraceae</taxon>
        <taxon>Candidatus Nephthysia</taxon>
    </lineage>
</organism>
<dbReference type="InterPro" id="IPR017853">
    <property type="entry name" value="GH"/>
</dbReference>
<dbReference type="AlphaFoldDB" id="A0A934N8W5"/>
<comment type="similarity">
    <text evidence="1">Belongs to the glycosyl hydrolase 25 family.</text>
</comment>
<dbReference type="EMBL" id="JAEKNR010000090">
    <property type="protein sequence ID" value="MBJ7598039.1"/>
    <property type="molecule type" value="Genomic_DNA"/>
</dbReference>
<dbReference type="Gene3D" id="3.20.20.80">
    <property type="entry name" value="Glycosidases"/>
    <property type="match status" value="1"/>
</dbReference>
<keyword evidence="3" id="KW-0326">Glycosidase</keyword>
<accession>A0A934N8W5</accession>
<gene>
    <name evidence="5" type="ORF">JF922_08120</name>
</gene>
<feature type="chain" id="PRO_5036737860" description="Lysozyme" evidence="4">
    <location>
        <begin position="18"/>
        <end position="292"/>
    </location>
</feature>
<reference evidence="5" key="1">
    <citation type="submission" date="2020-10" db="EMBL/GenBank/DDBJ databases">
        <title>Ca. Dormibacterota MAGs.</title>
        <authorList>
            <person name="Montgomery K."/>
        </authorList>
    </citation>
    <scope>NUCLEOTIDE SEQUENCE [LARGE SCALE GENOMIC DNA]</scope>
    <source>
        <strain evidence="5">SC8812_S17_10</strain>
    </source>
</reference>
<evidence type="ECO:0000256" key="4">
    <source>
        <dbReference type="SAM" id="SignalP"/>
    </source>
</evidence>
<dbReference type="RefSeq" id="WP_338200751.1">
    <property type="nucleotide sequence ID" value="NZ_JAEKNR010000090.1"/>
</dbReference>
<evidence type="ECO:0008006" key="7">
    <source>
        <dbReference type="Google" id="ProtNLM"/>
    </source>
</evidence>
<dbReference type="GO" id="GO:0009253">
    <property type="term" value="P:peptidoglycan catabolic process"/>
    <property type="evidence" value="ECO:0007669"/>
    <property type="project" value="InterPro"/>
</dbReference>
<protein>
    <recommendedName>
        <fullName evidence="7">Lysozyme</fullName>
    </recommendedName>
</protein>
<dbReference type="PROSITE" id="PS51904">
    <property type="entry name" value="GLYCOSYL_HYDROL_F25_2"/>
    <property type="match status" value="1"/>
</dbReference>
<dbReference type="GO" id="GO:0003796">
    <property type="term" value="F:lysozyme activity"/>
    <property type="evidence" value="ECO:0007669"/>
    <property type="project" value="InterPro"/>
</dbReference>
<keyword evidence="4" id="KW-0732">Signal</keyword>
<feature type="signal peptide" evidence="4">
    <location>
        <begin position="1"/>
        <end position="17"/>
    </location>
</feature>
<evidence type="ECO:0000256" key="1">
    <source>
        <dbReference type="ARBA" id="ARBA00010646"/>
    </source>
</evidence>
<comment type="caution">
    <text evidence="5">The sequence shown here is derived from an EMBL/GenBank/DDBJ whole genome shotgun (WGS) entry which is preliminary data.</text>
</comment>
<evidence type="ECO:0000256" key="2">
    <source>
        <dbReference type="ARBA" id="ARBA00022801"/>
    </source>
</evidence>
<dbReference type="InterPro" id="IPR018077">
    <property type="entry name" value="Glyco_hydro_fam25_subgr"/>
</dbReference>
<sequence>MLLSAVLAMLSAAPSYAYSGSVTASKRASAPAATEAGNPSLPHSVAFLQMLRGGHLSADAAANGWPEGVDVSSAQHSNGARINWPQVAAAGLRFAHIKATEGNYYVNPYFAGDYSTAKSSNLYPAGYHFAIPSASDGTRQADFFLDIASDSGARGTLPPVVDLEWNPYDSSQPCYGLSSDSMVRWVADFKAEVQRRIHRRPAIYTSASWWNQCAGGDGSFAGDPLWVAAYDVSEPALPAGWSTWALWQYTSTGSIPGIEGEVDVSNFLGSQNDLPSFAGTPTPALTPVSRPA</sequence>
<dbReference type="GO" id="GO:0016998">
    <property type="term" value="P:cell wall macromolecule catabolic process"/>
    <property type="evidence" value="ECO:0007669"/>
    <property type="project" value="InterPro"/>
</dbReference>
<keyword evidence="6" id="KW-1185">Reference proteome</keyword>
<evidence type="ECO:0000313" key="6">
    <source>
        <dbReference type="Proteomes" id="UP000612893"/>
    </source>
</evidence>
<evidence type="ECO:0000256" key="3">
    <source>
        <dbReference type="ARBA" id="ARBA00023295"/>
    </source>
</evidence>
<dbReference type="Proteomes" id="UP000612893">
    <property type="component" value="Unassembled WGS sequence"/>
</dbReference>
<dbReference type="PANTHER" id="PTHR34135:SF2">
    <property type="entry name" value="LYSOZYME"/>
    <property type="match status" value="1"/>
</dbReference>
<dbReference type="InterPro" id="IPR002053">
    <property type="entry name" value="Glyco_hydro_25"/>
</dbReference>
<name>A0A934N8W5_9BACT</name>
<dbReference type="Pfam" id="PF01183">
    <property type="entry name" value="Glyco_hydro_25"/>
    <property type="match status" value="1"/>
</dbReference>
<dbReference type="PANTHER" id="PTHR34135">
    <property type="entry name" value="LYSOZYME"/>
    <property type="match status" value="1"/>
</dbReference>
<keyword evidence="2" id="KW-0378">Hydrolase</keyword>
<evidence type="ECO:0000313" key="5">
    <source>
        <dbReference type="EMBL" id="MBJ7598039.1"/>
    </source>
</evidence>
<proteinExistence type="inferred from homology"/>
<dbReference type="GO" id="GO:0016052">
    <property type="term" value="P:carbohydrate catabolic process"/>
    <property type="evidence" value="ECO:0007669"/>
    <property type="project" value="TreeGrafter"/>
</dbReference>
<dbReference type="SMART" id="SM00641">
    <property type="entry name" value="Glyco_25"/>
    <property type="match status" value="1"/>
</dbReference>